<reference evidence="2" key="3">
    <citation type="journal article" date="2017" name="Nature">
        <title>Genome sequence of the progenitor of the wheat D genome Aegilops tauschii.</title>
        <authorList>
            <person name="Luo M.C."/>
            <person name="Gu Y.Q."/>
            <person name="Puiu D."/>
            <person name="Wang H."/>
            <person name="Twardziok S.O."/>
            <person name="Deal K.R."/>
            <person name="Huo N."/>
            <person name="Zhu T."/>
            <person name="Wang L."/>
            <person name="Wang Y."/>
            <person name="McGuire P.E."/>
            <person name="Liu S."/>
            <person name="Long H."/>
            <person name="Ramasamy R.K."/>
            <person name="Rodriguez J.C."/>
            <person name="Van S.L."/>
            <person name="Yuan L."/>
            <person name="Wang Z."/>
            <person name="Xia Z."/>
            <person name="Xiao L."/>
            <person name="Anderson O.D."/>
            <person name="Ouyang S."/>
            <person name="Liang Y."/>
            <person name="Zimin A.V."/>
            <person name="Pertea G."/>
            <person name="Qi P."/>
            <person name="Bennetzen J.L."/>
            <person name="Dai X."/>
            <person name="Dawson M.W."/>
            <person name="Muller H.G."/>
            <person name="Kugler K."/>
            <person name="Rivarola-Duarte L."/>
            <person name="Spannagl M."/>
            <person name="Mayer K.F.X."/>
            <person name="Lu F.H."/>
            <person name="Bevan M.W."/>
            <person name="Leroy P."/>
            <person name="Li P."/>
            <person name="You F.M."/>
            <person name="Sun Q."/>
            <person name="Liu Z."/>
            <person name="Lyons E."/>
            <person name="Wicker T."/>
            <person name="Salzberg S.L."/>
            <person name="Devos K.M."/>
            <person name="Dvorak J."/>
        </authorList>
    </citation>
    <scope>NUCLEOTIDE SEQUENCE [LARGE SCALE GENOMIC DNA]</scope>
    <source>
        <strain evidence="2">cv. AL8/78</strain>
    </source>
</reference>
<protein>
    <submittedName>
        <fullName evidence="2">Uncharacterized protein</fullName>
    </submittedName>
</protein>
<feature type="region of interest" description="Disordered" evidence="1">
    <location>
        <begin position="1"/>
        <end position="28"/>
    </location>
</feature>
<keyword evidence="3" id="KW-1185">Reference proteome</keyword>
<reference evidence="2" key="4">
    <citation type="submission" date="2019-03" db="UniProtKB">
        <authorList>
            <consortium name="EnsemblPlants"/>
        </authorList>
    </citation>
    <scope>IDENTIFICATION</scope>
</reference>
<sequence length="172" mass="19156">MHFTLGDAARKGKTAHARSPCHPRPHAPRRWSRVLKACIVSLRRGRVFGAHARGGCPSRTRRVPCIAAADTATCERSTIAYGSFEQALIALEQSVAELRAGAFGWGRHDGRHLASGTQSIREGQKEQCGLAATMRHMPGTVLSPARWLWRRRLATRKKIERRPPAPQDLRLR</sequence>
<name>A0A453JYG8_AEGTS</name>
<dbReference type="Gramene" id="AET5Gv20235600.1">
    <property type="protein sequence ID" value="AET5Gv20235600.1"/>
    <property type="gene ID" value="AET5Gv20235600"/>
</dbReference>
<dbReference type="AlphaFoldDB" id="A0A453JYG8"/>
<reference evidence="3" key="2">
    <citation type="journal article" date="2017" name="Nat. Plants">
        <title>The Aegilops tauschii genome reveals multiple impacts of transposons.</title>
        <authorList>
            <person name="Zhao G."/>
            <person name="Zou C."/>
            <person name="Li K."/>
            <person name="Wang K."/>
            <person name="Li T."/>
            <person name="Gao L."/>
            <person name="Zhang X."/>
            <person name="Wang H."/>
            <person name="Yang Z."/>
            <person name="Liu X."/>
            <person name="Jiang W."/>
            <person name="Mao L."/>
            <person name="Kong X."/>
            <person name="Jiao Y."/>
            <person name="Jia J."/>
        </authorList>
    </citation>
    <scope>NUCLEOTIDE SEQUENCE [LARGE SCALE GENOMIC DNA]</scope>
    <source>
        <strain evidence="3">cv. AL8/78</strain>
    </source>
</reference>
<evidence type="ECO:0000313" key="3">
    <source>
        <dbReference type="Proteomes" id="UP000015105"/>
    </source>
</evidence>
<evidence type="ECO:0000256" key="1">
    <source>
        <dbReference type="SAM" id="MobiDB-lite"/>
    </source>
</evidence>
<proteinExistence type="predicted"/>
<evidence type="ECO:0000313" key="2">
    <source>
        <dbReference type="EnsemblPlants" id="AET5Gv20235600.1"/>
    </source>
</evidence>
<organism evidence="2 3">
    <name type="scientific">Aegilops tauschii subsp. strangulata</name>
    <name type="common">Goatgrass</name>
    <dbReference type="NCBI Taxonomy" id="200361"/>
    <lineage>
        <taxon>Eukaryota</taxon>
        <taxon>Viridiplantae</taxon>
        <taxon>Streptophyta</taxon>
        <taxon>Embryophyta</taxon>
        <taxon>Tracheophyta</taxon>
        <taxon>Spermatophyta</taxon>
        <taxon>Magnoliopsida</taxon>
        <taxon>Liliopsida</taxon>
        <taxon>Poales</taxon>
        <taxon>Poaceae</taxon>
        <taxon>BOP clade</taxon>
        <taxon>Pooideae</taxon>
        <taxon>Triticodae</taxon>
        <taxon>Triticeae</taxon>
        <taxon>Triticinae</taxon>
        <taxon>Aegilops</taxon>
    </lineage>
</organism>
<accession>A0A453JYG8</accession>
<reference evidence="2" key="5">
    <citation type="journal article" date="2021" name="G3 (Bethesda)">
        <title>Aegilops tauschii genome assembly Aet v5.0 features greater sequence contiguity and improved annotation.</title>
        <authorList>
            <person name="Wang L."/>
            <person name="Zhu T."/>
            <person name="Rodriguez J.C."/>
            <person name="Deal K.R."/>
            <person name="Dubcovsky J."/>
            <person name="McGuire P.E."/>
            <person name="Lux T."/>
            <person name="Spannagl M."/>
            <person name="Mayer K.F.X."/>
            <person name="Baldrich P."/>
            <person name="Meyers B.C."/>
            <person name="Huo N."/>
            <person name="Gu Y.Q."/>
            <person name="Zhou H."/>
            <person name="Devos K.M."/>
            <person name="Bennetzen J.L."/>
            <person name="Unver T."/>
            <person name="Budak H."/>
            <person name="Gulick P.J."/>
            <person name="Galiba G."/>
            <person name="Kalapos B."/>
            <person name="Nelson D.R."/>
            <person name="Li P."/>
            <person name="You F.M."/>
            <person name="Luo M.C."/>
            <person name="Dvorak J."/>
        </authorList>
    </citation>
    <scope>NUCLEOTIDE SEQUENCE [LARGE SCALE GENOMIC DNA]</scope>
    <source>
        <strain evidence="2">cv. AL8/78</strain>
    </source>
</reference>
<reference evidence="3" key="1">
    <citation type="journal article" date="2014" name="Science">
        <title>Ancient hybridizations among the ancestral genomes of bread wheat.</title>
        <authorList>
            <consortium name="International Wheat Genome Sequencing Consortium,"/>
            <person name="Marcussen T."/>
            <person name="Sandve S.R."/>
            <person name="Heier L."/>
            <person name="Spannagl M."/>
            <person name="Pfeifer M."/>
            <person name="Jakobsen K.S."/>
            <person name="Wulff B.B."/>
            <person name="Steuernagel B."/>
            <person name="Mayer K.F."/>
            <person name="Olsen O.A."/>
        </authorList>
    </citation>
    <scope>NUCLEOTIDE SEQUENCE [LARGE SCALE GENOMIC DNA]</scope>
    <source>
        <strain evidence="3">cv. AL8/78</strain>
    </source>
</reference>
<dbReference type="EnsemblPlants" id="AET5Gv20235600.1">
    <property type="protein sequence ID" value="AET5Gv20235600.1"/>
    <property type="gene ID" value="AET5Gv20235600"/>
</dbReference>
<feature type="compositionally biased region" description="Basic residues" evidence="1">
    <location>
        <begin position="11"/>
        <end position="28"/>
    </location>
</feature>
<dbReference type="Proteomes" id="UP000015105">
    <property type="component" value="Chromosome 5D"/>
</dbReference>